<dbReference type="Gene3D" id="1.20.1250.20">
    <property type="entry name" value="MFS general substrate transporter like domains"/>
    <property type="match status" value="1"/>
</dbReference>
<evidence type="ECO:0000313" key="9">
    <source>
        <dbReference type="EMBL" id="PHJ17058.1"/>
    </source>
</evidence>
<reference evidence="9 10" key="1">
    <citation type="journal article" date="2017" name="Int. J. Parasitol.">
        <title>The genome of the protozoan parasite Cystoisospora suis and a reverse vaccinology approach to identify vaccine candidates.</title>
        <authorList>
            <person name="Palmieri N."/>
            <person name="Shrestha A."/>
            <person name="Ruttkowski B."/>
            <person name="Beck T."/>
            <person name="Vogl C."/>
            <person name="Tomley F."/>
            <person name="Blake D.P."/>
            <person name="Joachim A."/>
        </authorList>
    </citation>
    <scope>NUCLEOTIDE SEQUENCE [LARGE SCALE GENOMIC DNA]</scope>
    <source>
        <strain evidence="9 10">Wien I</strain>
    </source>
</reference>
<feature type="transmembrane region" description="Helical" evidence="7">
    <location>
        <begin position="425"/>
        <end position="447"/>
    </location>
</feature>
<feature type="region of interest" description="Disordered" evidence="6">
    <location>
        <begin position="550"/>
        <end position="572"/>
    </location>
</feature>
<organism evidence="9 10">
    <name type="scientific">Cystoisospora suis</name>
    <dbReference type="NCBI Taxonomy" id="483139"/>
    <lineage>
        <taxon>Eukaryota</taxon>
        <taxon>Sar</taxon>
        <taxon>Alveolata</taxon>
        <taxon>Apicomplexa</taxon>
        <taxon>Conoidasida</taxon>
        <taxon>Coccidia</taxon>
        <taxon>Eucoccidiorida</taxon>
        <taxon>Eimeriorina</taxon>
        <taxon>Sarcocystidae</taxon>
        <taxon>Cystoisospora</taxon>
    </lineage>
</organism>
<evidence type="ECO:0000256" key="2">
    <source>
        <dbReference type="ARBA" id="ARBA00022475"/>
    </source>
</evidence>
<dbReference type="PROSITE" id="PS50850">
    <property type="entry name" value="MFS"/>
    <property type="match status" value="1"/>
</dbReference>
<evidence type="ECO:0000313" key="10">
    <source>
        <dbReference type="Proteomes" id="UP000221165"/>
    </source>
</evidence>
<proteinExistence type="predicted"/>
<feature type="transmembrane region" description="Helical" evidence="7">
    <location>
        <begin position="392"/>
        <end position="413"/>
    </location>
</feature>
<evidence type="ECO:0000256" key="4">
    <source>
        <dbReference type="ARBA" id="ARBA00022989"/>
    </source>
</evidence>
<comment type="caution">
    <text evidence="9">The sequence shown here is derived from an EMBL/GenBank/DDBJ whole genome shotgun (WGS) entry which is preliminary data.</text>
</comment>
<comment type="subcellular location">
    <subcellularLocation>
        <location evidence="1">Cell membrane</location>
        <topology evidence="1">Multi-pass membrane protein</topology>
    </subcellularLocation>
</comment>
<dbReference type="VEuPathDB" id="ToxoDB:CSUI_009123"/>
<keyword evidence="10" id="KW-1185">Reference proteome</keyword>
<sequence length="724" mass="79547">MPSEFSMEYTRGSMPPSVVVIGECVEARSRFPDDIDEFLTDRELFLDDTQDRDLADSFAFPSDISTASCSSPFRSPSRVPSTSSVGALHCSSPLSTGSGESGEEDKQTTSPKPRPRTRGRRRAAACSKGRCVALVADKVPVERTGAGGAHDIESNEELLETGHSQGAAVSQYEDTPDTSGYLQGGEDAEETARLVLSRNSSVCSSVLGTPTITEDEDYFYFQKKGRLDPARSWLEKCRKSVHAVVRILWMRKSDEASWQTHNEKAEEDLFARRRREVAFKQQASETCWRDLQREPRLTLLLLATATAFSTHNLIAPNMSRIAGTFHFSNLERDQKIGGNLTTLYYIPGCLGALCVGIIGDAINSSRLLYGVLMLTSASTFLTSFVQTYEQLAALRVFSGLGIGGVLPLSYSVLGSWYEPEKRASSSAFLMSACGLGGFVGQSLAALLGRFDWRWPFAFTSFPLFLVSQLFFFYGICEGSSLGLRGVSVLGSSERKRRWVSLFRVRRARQEKDESWSAREGAASQSSDSVEGGFFLQHVKRFFLRGNRKYAPSTSSQVSGEDEEFRHEDQEQAQLTCSVKGSDTQPDVAETVEHCAHGNADESGAVIEQEGSCEPQKSFGSVTNLENELEEKGQQHRTCGGRLVTWAEGEQNEVKVTQNVGSTHKCRGADSMTSAAGVGPGILTLETAKAMLQTKTNLLILIQVSYPQGHLSSRGRFRLQVFVEK</sequence>
<dbReference type="InterPro" id="IPR036259">
    <property type="entry name" value="MFS_trans_sf"/>
</dbReference>
<evidence type="ECO:0000256" key="7">
    <source>
        <dbReference type="SAM" id="Phobius"/>
    </source>
</evidence>
<feature type="region of interest" description="Disordered" evidence="6">
    <location>
        <begin position="68"/>
        <end position="124"/>
    </location>
</feature>
<evidence type="ECO:0000256" key="3">
    <source>
        <dbReference type="ARBA" id="ARBA00022692"/>
    </source>
</evidence>
<evidence type="ECO:0000256" key="1">
    <source>
        <dbReference type="ARBA" id="ARBA00004651"/>
    </source>
</evidence>
<dbReference type="InterPro" id="IPR011701">
    <property type="entry name" value="MFS"/>
</dbReference>
<dbReference type="GO" id="GO:0022857">
    <property type="term" value="F:transmembrane transporter activity"/>
    <property type="evidence" value="ECO:0007669"/>
    <property type="project" value="InterPro"/>
</dbReference>
<dbReference type="InterPro" id="IPR050189">
    <property type="entry name" value="MFS_Efflux_Transporters"/>
</dbReference>
<dbReference type="AlphaFoldDB" id="A0A2C6KK91"/>
<evidence type="ECO:0000256" key="5">
    <source>
        <dbReference type="ARBA" id="ARBA00023136"/>
    </source>
</evidence>
<dbReference type="PANTHER" id="PTHR43124">
    <property type="entry name" value="PURINE EFFLUX PUMP PBUE"/>
    <property type="match status" value="1"/>
</dbReference>
<dbReference type="PANTHER" id="PTHR43124:SF3">
    <property type="entry name" value="CHLORAMPHENICOL EFFLUX PUMP RV0191"/>
    <property type="match status" value="1"/>
</dbReference>
<dbReference type="GeneID" id="94432453"/>
<dbReference type="OrthoDB" id="440384at2759"/>
<dbReference type="GO" id="GO:0005886">
    <property type="term" value="C:plasma membrane"/>
    <property type="evidence" value="ECO:0007669"/>
    <property type="project" value="UniProtKB-SubCell"/>
</dbReference>
<name>A0A2C6KK91_9APIC</name>
<accession>A0A2C6KK91</accession>
<feature type="transmembrane region" description="Helical" evidence="7">
    <location>
        <begin position="454"/>
        <end position="475"/>
    </location>
</feature>
<dbReference type="Pfam" id="PF07690">
    <property type="entry name" value="MFS_1"/>
    <property type="match status" value="1"/>
</dbReference>
<dbReference type="InterPro" id="IPR020846">
    <property type="entry name" value="MFS_dom"/>
</dbReference>
<dbReference type="SUPFAM" id="SSF103473">
    <property type="entry name" value="MFS general substrate transporter"/>
    <property type="match status" value="1"/>
</dbReference>
<feature type="domain" description="Major facilitator superfamily (MFS) profile" evidence="8">
    <location>
        <begin position="296"/>
        <end position="724"/>
    </location>
</feature>
<feature type="compositionally biased region" description="Low complexity" evidence="6">
    <location>
        <begin position="68"/>
        <end position="85"/>
    </location>
</feature>
<keyword evidence="2" id="KW-1003">Cell membrane</keyword>
<feature type="compositionally biased region" description="Basic residues" evidence="6">
    <location>
        <begin position="113"/>
        <end position="123"/>
    </location>
</feature>
<keyword evidence="4 7" id="KW-1133">Transmembrane helix</keyword>
<protein>
    <submittedName>
        <fullName evidence="9">Major facilitator superfamily</fullName>
    </submittedName>
</protein>
<dbReference type="EMBL" id="MIGC01005307">
    <property type="protein sequence ID" value="PHJ17058.1"/>
    <property type="molecule type" value="Genomic_DNA"/>
</dbReference>
<feature type="transmembrane region" description="Helical" evidence="7">
    <location>
        <begin position="367"/>
        <end position="385"/>
    </location>
</feature>
<feature type="transmembrane region" description="Helical" evidence="7">
    <location>
        <begin position="297"/>
        <end position="315"/>
    </location>
</feature>
<gene>
    <name evidence="9" type="ORF">CSUI_009123</name>
</gene>
<evidence type="ECO:0000256" key="6">
    <source>
        <dbReference type="SAM" id="MobiDB-lite"/>
    </source>
</evidence>
<feature type="transmembrane region" description="Helical" evidence="7">
    <location>
        <begin position="336"/>
        <end position="361"/>
    </location>
</feature>
<keyword evidence="3 7" id="KW-0812">Transmembrane</keyword>
<keyword evidence="5 7" id="KW-0472">Membrane</keyword>
<dbReference type="Proteomes" id="UP000221165">
    <property type="component" value="Unassembled WGS sequence"/>
</dbReference>
<dbReference type="RefSeq" id="XP_067918783.1">
    <property type="nucleotide sequence ID" value="XM_068069242.1"/>
</dbReference>
<evidence type="ECO:0000259" key="8">
    <source>
        <dbReference type="PROSITE" id="PS50850"/>
    </source>
</evidence>